<evidence type="ECO:0000313" key="4">
    <source>
        <dbReference type="Proteomes" id="UP000030380"/>
    </source>
</evidence>
<dbReference type="OrthoDB" id="9973293at2"/>
<proteinExistence type="predicted"/>
<keyword evidence="2" id="KW-0732">Signal</keyword>
<feature type="region of interest" description="Disordered" evidence="1">
    <location>
        <begin position="66"/>
        <end position="129"/>
    </location>
</feature>
<name>A0A0A3ATN0_9PAST</name>
<dbReference type="EMBL" id="JSUM01000010">
    <property type="protein sequence ID" value="KGQ70445.1"/>
    <property type="molecule type" value="Genomic_DNA"/>
</dbReference>
<feature type="compositionally biased region" description="Basic and acidic residues" evidence="1">
    <location>
        <begin position="66"/>
        <end position="94"/>
    </location>
</feature>
<evidence type="ECO:0000256" key="1">
    <source>
        <dbReference type="SAM" id="MobiDB-lite"/>
    </source>
</evidence>
<feature type="compositionally biased region" description="Low complexity" evidence="1">
    <location>
        <begin position="116"/>
        <end position="128"/>
    </location>
</feature>
<dbReference type="AlphaFoldDB" id="A0A0A3ATN0"/>
<reference evidence="3 4" key="1">
    <citation type="submission" date="2014-11" db="EMBL/GenBank/DDBJ databases">
        <title>Draft genome sequence of Chelonobacter oris 1662T, associated with respiratory disease in Hermann's Tortoises.</title>
        <authorList>
            <person name="Kudirkiene E."/>
            <person name="Hansen M.J."/>
            <person name="Bojesen A.M."/>
        </authorList>
    </citation>
    <scope>NUCLEOTIDE SEQUENCE [LARGE SCALE GENOMIC DNA]</scope>
    <source>
        <strain evidence="3 4">1662</strain>
    </source>
</reference>
<protein>
    <recommendedName>
        <fullName evidence="5">Transferrin-binding protein B C-lobe/N-lobe beta barrel domain-containing protein</fullName>
    </recommendedName>
</protein>
<evidence type="ECO:0000313" key="3">
    <source>
        <dbReference type="EMBL" id="KGQ70445.1"/>
    </source>
</evidence>
<organism evidence="3 4">
    <name type="scientific">Chelonobacter oris</name>
    <dbReference type="NCBI Taxonomy" id="505317"/>
    <lineage>
        <taxon>Bacteria</taxon>
        <taxon>Pseudomonadati</taxon>
        <taxon>Pseudomonadota</taxon>
        <taxon>Gammaproteobacteria</taxon>
        <taxon>Pasteurellales</taxon>
        <taxon>Pasteurellaceae</taxon>
        <taxon>Chelonobacter</taxon>
    </lineage>
</organism>
<dbReference type="PROSITE" id="PS51257">
    <property type="entry name" value="PROKAR_LIPOPROTEIN"/>
    <property type="match status" value="1"/>
</dbReference>
<feature type="chain" id="PRO_5002009236" description="Transferrin-binding protein B C-lobe/N-lobe beta barrel domain-containing protein" evidence="2">
    <location>
        <begin position="24"/>
        <end position="361"/>
    </location>
</feature>
<dbReference type="STRING" id="505317.OA57_06270"/>
<sequence>MRNNGYTKTALAVLLSAFLAACGGGSGGGSSNSDSKPIANNLVAVPNGEVSNSNKVDESAVAALKEKEARQKAEEERKTRLAEKEKADKEDANKEQAPTGVQQDDAVAVPPKEESAASAEPENPPTAEAVRETVYEGKSISLDGSKADWNGKAVNYTVVKEGDQFKAMPNKDSIRIGDTKLELIDAKQADLGYYGYVSTFTPDSGIVGEGSGQKRTVDLLYAYDGNKKENEAPKLDGYSGTVTYQGDFWYVTNGADNADKANIELNYNPTAKTLGGNIRETQKGIDFDLKLAGELGGDFIMEVNPAKSSHTSDRVSEKGALNGQFLDGGKYIVGDAQSGDAGRQWSAVFATQETKRVPKQD</sequence>
<gene>
    <name evidence="3" type="ORF">OA57_06270</name>
</gene>
<comment type="caution">
    <text evidence="3">The sequence shown here is derived from an EMBL/GenBank/DDBJ whole genome shotgun (WGS) entry which is preliminary data.</text>
</comment>
<dbReference type="Proteomes" id="UP000030380">
    <property type="component" value="Unassembled WGS sequence"/>
</dbReference>
<accession>A0A0A3ATN0</accession>
<dbReference type="RefSeq" id="WP_034615002.1">
    <property type="nucleotide sequence ID" value="NZ_JSUM01000010.1"/>
</dbReference>
<feature type="signal peptide" evidence="2">
    <location>
        <begin position="1"/>
        <end position="23"/>
    </location>
</feature>
<keyword evidence="4" id="KW-1185">Reference proteome</keyword>
<evidence type="ECO:0000256" key="2">
    <source>
        <dbReference type="SAM" id="SignalP"/>
    </source>
</evidence>
<evidence type="ECO:0008006" key="5">
    <source>
        <dbReference type="Google" id="ProtNLM"/>
    </source>
</evidence>